<dbReference type="InterPro" id="IPR036005">
    <property type="entry name" value="Creatinase/aminopeptidase-like"/>
</dbReference>
<evidence type="ECO:0000259" key="8">
    <source>
        <dbReference type="Pfam" id="PF00557"/>
    </source>
</evidence>
<feature type="binding site" evidence="6">
    <location>
        <position position="134"/>
    </location>
    <ligand>
        <name>a divalent metal cation</name>
        <dbReference type="ChEBI" id="CHEBI:60240"/>
        <label>2</label>
        <note>catalytic</note>
    </ligand>
</feature>
<comment type="similarity">
    <text evidence="6">Belongs to the peptidase M24A family. Methionine aminopeptidase type 1 subfamily.</text>
</comment>
<dbReference type="GO" id="GO:0046872">
    <property type="term" value="F:metal ion binding"/>
    <property type="evidence" value="ECO:0007669"/>
    <property type="project" value="UniProtKB-UniRule"/>
</dbReference>
<evidence type="ECO:0000256" key="2">
    <source>
        <dbReference type="ARBA" id="ARBA00022438"/>
    </source>
</evidence>
<dbReference type="Pfam" id="PF00557">
    <property type="entry name" value="Peptidase_M24"/>
    <property type="match status" value="1"/>
</dbReference>
<dbReference type="InterPro" id="IPR001714">
    <property type="entry name" value="Pept_M24_MAP"/>
</dbReference>
<feature type="binding site" evidence="6">
    <location>
        <position position="204"/>
    </location>
    <ligand>
        <name>substrate</name>
    </ligand>
</feature>
<dbReference type="RefSeq" id="WP_133504675.1">
    <property type="nucleotide sequence ID" value="NZ_SNXC01000014.1"/>
</dbReference>
<dbReference type="AlphaFoldDB" id="A0A4R6M568"/>
<keyword evidence="5 6" id="KW-0378">Hydrolase</keyword>
<evidence type="ECO:0000313" key="10">
    <source>
        <dbReference type="Proteomes" id="UP000294656"/>
    </source>
</evidence>
<feature type="binding site" evidence="6">
    <location>
        <position position="262"/>
    </location>
    <ligand>
        <name>a divalent metal cation</name>
        <dbReference type="ChEBI" id="CHEBI:60240"/>
        <label>1</label>
    </ligand>
</feature>
<comment type="catalytic activity">
    <reaction evidence="6 7">
        <text>Release of N-terminal amino acids, preferentially methionine, from peptides and arylamides.</text>
        <dbReference type="EC" id="3.4.11.18"/>
    </reaction>
</comment>
<comment type="caution">
    <text evidence="9">The sequence shown here is derived from an EMBL/GenBank/DDBJ whole genome shotgun (WGS) entry which is preliminary data.</text>
</comment>
<gene>
    <name evidence="6" type="primary">map</name>
    <name evidence="9" type="ORF">DFP79_2958</name>
</gene>
<comment type="cofactor">
    <cofactor evidence="6">
        <name>Co(2+)</name>
        <dbReference type="ChEBI" id="CHEBI:48828"/>
    </cofactor>
    <cofactor evidence="6">
        <name>Zn(2+)</name>
        <dbReference type="ChEBI" id="CHEBI:29105"/>
    </cofactor>
    <cofactor evidence="6">
        <name>Mn(2+)</name>
        <dbReference type="ChEBI" id="CHEBI:29035"/>
    </cofactor>
    <cofactor evidence="6">
        <name>Fe(2+)</name>
        <dbReference type="ChEBI" id="CHEBI:29033"/>
    </cofactor>
    <text evidence="6">Binds 2 divalent metal cations per subunit. Has a high-affinity and a low affinity metal-binding site. The true nature of the physiological cofactor is under debate. The enzyme is active with cobalt, zinc, manganese or divalent iron ions. Most likely, methionine aminopeptidases function as mononuclear Fe(2+)-metalloproteases under physiological conditions, and the catalytically relevant metal-binding site has been assigned to the histidine-containing high-affinity site.</text>
</comment>
<dbReference type="NCBIfam" id="TIGR00500">
    <property type="entry name" value="met_pdase_I"/>
    <property type="match status" value="1"/>
</dbReference>
<proteinExistence type="inferred from homology"/>
<evidence type="ECO:0000256" key="7">
    <source>
        <dbReference type="RuleBase" id="RU003653"/>
    </source>
</evidence>
<organism evidence="9 10">
    <name type="scientific">Marinomonas balearica</name>
    <dbReference type="NCBI Taxonomy" id="491947"/>
    <lineage>
        <taxon>Bacteria</taxon>
        <taxon>Pseudomonadati</taxon>
        <taxon>Pseudomonadota</taxon>
        <taxon>Gammaproteobacteria</taxon>
        <taxon>Oceanospirillales</taxon>
        <taxon>Oceanospirillaceae</taxon>
        <taxon>Marinomonas</taxon>
    </lineage>
</organism>
<dbReference type="PANTHER" id="PTHR43330:SF27">
    <property type="entry name" value="METHIONINE AMINOPEPTIDASE"/>
    <property type="match status" value="1"/>
</dbReference>
<protein>
    <recommendedName>
        <fullName evidence="6 7">Methionine aminopeptidase</fullName>
        <shortName evidence="6">MAP</shortName>
        <shortName evidence="6">MetAP</shortName>
        <ecNumber evidence="6 7">3.4.11.18</ecNumber>
    </recommendedName>
    <alternativeName>
        <fullName evidence="6">Peptidase M</fullName>
    </alternativeName>
</protein>
<evidence type="ECO:0000256" key="1">
    <source>
        <dbReference type="ARBA" id="ARBA00002521"/>
    </source>
</evidence>
<dbReference type="PRINTS" id="PR00599">
    <property type="entry name" value="MAPEPTIDASE"/>
</dbReference>
<dbReference type="InterPro" id="IPR000994">
    <property type="entry name" value="Pept_M24"/>
</dbReference>
<keyword evidence="4 6" id="KW-0479">Metal-binding</keyword>
<dbReference type="GO" id="GO:0006508">
    <property type="term" value="P:proteolysis"/>
    <property type="evidence" value="ECO:0007669"/>
    <property type="project" value="UniProtKB-KW"/>
</dbReference>
<dbReference type="GO" id="GO:0004239">
    <property type="term" value="F:initiator methionyl aminopeptidase activity"/>
    <property type="evidence" value="ECO:0007669"/>
    <property type="project" value="UniProtKB-UniRule"/>
</dbReference>
<accession>A0A4R6M568</accession>
<dbReference type="PANTHER" id="PTHR43330">
    <property type="entry name" value="METHIONINE AMINOPEPTIDASE"/>
    <property type="match status" value="1"/>
</dbReference>
<dbReference type="Gene3D" id="3.90.230.10">
    <property type="entry name" value="Creatinase/methionine aminopeptidase superfamily"/>
    <property type="match status" value="1"/>
</dbReference>
<evidence type="ECO:0000313" key="9">
    <source>
        <dbReference type="EMBL" id="TDO96384.1"/>
    </source>
</evidence>
<dbReference type="CDD" id="cd01086">
    <property type="entry name" value="MetAP1"/>
    <property type="match status" value="1"/>
</dbReference>
<dbReference type="OrthoDB" id="9802055at2"/>
<evidence type="ECO:0000256" key="3">
    <source>
        <dbReference type="ARBA" id="ARBA00022670"/>
    </source>
</evidence>
<keyword evidence="3 6" id="KW-0645">Protease</keyword>
<keyword evidence="2 6" id="KW-0031">Aminopeptidase</keyword>
<dbReference type="GO" id="GO:0005829">
    <property type="term" value="C:cytosol"/>
    <property type="evidence" value="ECO:0007669"/>
    <property type="project" value="TreeGrafter"/>
</dbReference>
<name>A0A4R6M568_9GAMM</name>
<feature type="binding site" evidence="6">
    <location>
        <position position="106"/>
    </location>
    <ligand>
        <name>substrate</name>
    </ligand>
</feature>
<reference evidence="9 10" key="1">
    <citation type="submission" date="2019-03" db="EMBL/GenBank/DDBJ databases">
        <title>Genomic Encyclopedia of Type Strains, Phase III (KMG-III): the genomes of soil and plant-associated and newly described type strains.</title>
        <authorList>
            <person name="Whitman W."/>
        </authorList>
    </citation>
    <scope>NUCLEOTIDE SEQUENCE [LARGE SCALE GENOMIC DNA]</scope>
    <source>
        <strain evidence="9 10">CECT 7378</strain>
    </source>
</reference>
<feature type="binding site" evidence="6">
    <location>
        <position position="230"/>
    </location>
    <ligand>
        <name>a divalent metal cation</name>
        <dbReference type="ChEBI" id="CHEBI:60240"/>
        <label>2</label>
        <note>catalytic</note>
    </ligand>
</feature>
<dbReference type="HAMAP" id="MF_01974">
    <property type="entry name" value="MetAP_1"/>
    <property type="match status" value="1"/>
</dbReference>
<evidence type="ECO:0000256" key="5">
    <source>
        <dbReference type="ARBA" id="ARBA00022801"/>
    </source>
</evidence>
<feature type="binding site" evidence="6">
    <location>
        <position position="123"/>
    </location>
    <ligand>
        <name>a divalent metal cation</name>
        <dbReference type="ChEBI" id="CHEBI:60240"/>
        <label>1</label>
    </ligand>
</feature>
<dbReference type="EC" id="3.4.11.18" evidence="6 7"/>
<dbReference type="SUPFAM" id="SSF55920">
    <property type="entry name" value="Creatinase/aminopeptidase"/>
    <property type="match status" value="1"/>
</dbReference>
<evidence type="ECO:0000256" key="4">
    <source>
        <dbReference type="ARBA" id="ARBA00022723"/>
    </source>
</evidence>
<dbReference type="EMBL" id="SNXC01000014">
    <property type="protein sequence ID" value="TDO96384.1"/>
    <property type="molecule type" value="Genomic_DNA"/>
</dbReference>
<feature type="binding site" evidence="6">
    <location>
        <position position="197"/>
    </location>
    <ligand>
        <name>a divalent metal cation</name>
        <dbReference type="ChEBI" id="CHEBI:60240"/>
        <label>2</label>
        <note>catalytic</note>
    </ligand>
</feature>
<dbReference type="PROSITE" id="PS00680">
    <property type="entry name" value="MAP_1"/>
    <property type="match status" value="1"/>
</dbReference>
<keyword evidence="10" id="KW-1185">Reference proteome</keyword>
<feature type="domain" description="Peptidase M24" evidence="8">
    <location>
        <begin position="39"/>
        <end position="269"/>
    </location>
</feature>
<evidence type="ECO:0000256" key="6">
    <source>
        <dbReference type="HAMAP-Rule" id="MF_01974"/>
    </source>
</evidence>
<comment type="function">
    <text evidence="1 6">Removes the N-terminal methionine from nascent proteins. The N-terminal methionine is often cleaved when the second residue in the primary sequence is small and uncharged (Met-Ala-, Cys, Gly, Pro, Ser, Thr, or Val). Requires deformylation of the N(alpha)-formylated initiator methionine before it can be hydrolyzed.</text>
</comment>
<dbReference type="Proteomes" id="UP000294656">
    <property type="component" value="Unassembled WGS sequence"/>
</dbReference>
<dbReference type="GO" id="GO:0070006">
    <property type="term" value="F:metalloaminopeptidase activity"/>
    <property type="evidence" value="ECO:0007669"/>
    <property type="project" value="UniProtKB-UniRule"/>
</dbReference>
<comment type="subunit">
    <text evidence="6">Monomer.</text>
</comment>
<feature type="binding site" evidence="6">
    <location>
        <position position="134"/>
    </location>
    <ligand>
        <name>a divalent metal cation</name>
        <dbReference type="ChEBI" id="CHEBI:60240"/>
        <label>1</label>
    </ligand>
</feature>
<dbReference type="InterPro" id="IPR002467">
    <property type="entry name" value="Pept_M24A_MAP1"/>
</dbReference>
<feature type="binding site" evidence="6">
    <location>
        <position position="262"/>
    </location>
    <ligand>
        <name>a divalent metal cation</name>
        <dbReference type="ChEBI" id="CHEBI:60240"/>
        <label>2</label>
        <note>catalytic</note>
    </ligand>
</feature>
<sequence length="286" mass="31168">MSNEILQTVKELTNNGRVDTPNWTPKAAATQFTDINDIEGMRTAGRLAADVLIMLEKFVVPGVTTDQLDIIAHNYIVSEQGAIPAPLNYHGFPKSCCTSVNDVICHGIPNDKPLKKGDAVNIDITVIKDGYYGDTSRMFFAGSAAPHVERLCKVTQECLYLAIDLVKPGVRLGDIGATIQAHAHKHHYSVVEEYCGHGVGTTFHGSPQVTHYGKAGTGATLEEGMTFTIEPMINAGKKQVKHSGPDNWIAKTKDGRLSAQYEHTLLVTADGVEVLTRRPEETRFNV</sequence>